<accession>A0A4V1ITP4</accession>
<name>A0A4V1ITP4_9FUNG</name>
<dbReference type="AlphaFoldDB" id="A0A4V1ITP4"/>
<evidence type="ECO:0000256" key="1">
    <source>
        <dbReference type="SAM" id="MobiDB-lite"/>
    </source>
</evidence>
<proteinExistence type="predicted"/>
<reference evidence="4" key="1">
    <citation type="journal article" date="2018" name="Nat. Microbiol.">
        <title>Leveraging single-cell genomics to expand the fungal tree of life.</title>
        <authorList>
            <person name="Ahrendt S.R."/>
            <person name="Quandt C.A."/>
            <person name="Ciobanu D."/>
            <person name="Clum A."/>
            <person name="Salamov A."/>
            <person name="Andreopoulos B."/>
            <person name="Cheng J.F."/>
            <person name="Woyke T."/>
            <person name="Pelin A."/>
            <person name="Henrissat B."/>
            <person name="Reynolds N.K."/>
            <person name="Benny G.L."/>
            <person name="Smith M.E."/>
            <person name="James T.Y."/>
            <person name="Grigoriev I.V."/>
        </authorList>
    </citation>
    <scope>NUCLEOTIDE SEQUENCE [LARGE SCALE GENOMIC DNA]</scope>
    <source>
        <strain evidence="4">ATCC 52028</strain>
    </source>
</reference>
<sequence length="431" mass="44502">MDYGQESYYAPDPHDELGAHAYYFPELPLVAAAPDHAALTAECAVPVAAAPRDPTPPSPPLASQAGAPSSASASSMSRSGRTPTVPPTRPIPVDPGSSYDAYLARNDRGAAGTPPPSGRGPSPSTGVDGLSHQRTQGSAKAGSVAAGPGDAGASDLEGEAVSCSRSPPRSQSRLRRFFCCCIPRSMRGRITCGVVTVMLLVGIALTAYFLFPHVPTFEVQNVVPSTNPKAAASMKSSDPSGANAFSVTNTGSGVQVALALSMVLEVDNPNPYAITIDSMVMQAAIQPNATYLKHNALFTAAAATRLTQKPSIPIGTGKTGEQRFAGKTKTSFAVGFRIVYAVATDGSAADDPVLLEIVDACGLSSGSSPRMMRIAYTADVRIGVLKAFGVGAVTLQDSFRVSCPFTTAQISQILTQGGTLSSLLNSLHLDM</sequence>
<feature type="compositionally biased region" description="Pro residues" evidence="1">
    <location>
        <begin position="84"/>
        <end position="93"/>
    </location>
</feature>
<evidence type="ECO:0000313" key="4">
    <source>
        <dbReference type="Proteomes" id="UP000268535"/>
    </source>
</evidence>
<organism evidence="3 4">
    <name type="scientific">Caulochytrium protostelioides</name>
    <dbReference type="NCBI Taxonomy" id="1555241"/>
    <lineage>
        <taxon>Eukaryota</taxon>
        <taxon>Fungi</taxon>
        <taxon>Fungi incertae sedis</taxon>
        <taxon>Chytridiomycota</taxon>
        <taxon>Chytridiomycota incertae sedis</taxon>
        <taxon>Chytridiomycetes</taxon>
        <taxon>Caulochytriales</taxon>
        <taxon>Caulochytriaceae</taxon>
        <taxon>Caulochytrium</taxon>
    </lineage>
</organism>
<keyword evidence="2" id="KW-1133">Transmembrane helix</keyword>
<evidence type="ECO:0000313" key="3">
    <source>
        <dbReference type="EMBL" id="RKO97767.1"/>
    </source>
</evidence>
<feature type="region of interest" description="Disordered" evidence="1">
    <location>
        <begin position="49"/>
        <end position="169"/>
    </location>
</feature>
<gene>
    <name evidence="3" type="ORF">CAUPRSCDRAFT_10575</name>
</gene>
<dbReference type="EMBL" id="ML009172">
    <property type="protein sequence ID" value="RKO97767.1"/>
    <property type="molecule type" value="Genomic_DNA"/>
</dbReference>
<keyword evidence="2" id="KW-0812">Transmembrane</keyword>
<keyword evidence="2" id="KW-0472">Membrane</keyword>
<feature type="compositionally biased region" description="Low complexity" evidence="1">
    <location>
        <begin position="61"/>
        <end position="83"/>
    </location>
</feature>
<dbReference type="Proteomes" id="UP000268535">
    <property type="component" value="Unassembled WGS sequence"/>
</dbReference>
<evidence type="ECO:0008006" key="5">
    <source>
        <dbReference type="Google" id="ProtNLM"/>
    </source>
</evidence>
<evidence type="ECO:0000256" key="2">
    <source>
        <dbReference type="SAM" id="Phobius"/>
    </source>
</evidence>
<feature type="transmembrane region" description="Helical" evidence="2">
    <location>
        <begin position="192"/>
        <end position="211"/>
    </location>
</feature>
<protein>
    <recommendedName>
        <fullName evidence="5">Late embryogenesis abundant protein LEA-2 subgroup domain-containing protein</fullName>
    </recommendedName>
</protein>